<dbReference type="InterPro" id="IPR025711">
    <property type="entry name" value="PepSY"/>
</dbReference>
<dbReference type="AlphaFoldDB" id="A0A6A8ABQ4"/>
<evidence type="ECO:0000313" key="4">
    <source>
        <dbReference type="Proteomes" id="UP000435138"/>
    </source>
</evidence>
<organism evidence="3 4">
    <name type="scientific">Endobacterium cereale</name>
    <dbReference type="NCBI Taxonomy" id="2663029"/>
    <lineage>
        <taxon>Bacteria</taxon>
        <taxon>Pseudomonadati</taxon>
        <taxon>Pseudomonadota</taxon>
        <taxon>Alphaproteobacteria</taxon>
        <taxon>Hyphomicrobiales</taxon>
        <taxon>Rhizobiaceae</taxon>
        <taxon>Endobacterium</taxon>
    </lineage>
</organism>
<feature type="signal peptide" evidence="1">
    <location>
        <begin position="1"/>
        <end position="30"/>
    </location>
</feature>
<feature type="chain" id="PRO_5025597715" evidence="1">
    <location>
        <begin position="31"/>
        <end position="110"/>
    </location>
</feature>
<dbReference type="Proteomes" id="UP000435138">
    <property type="component" value="Unassembled WGS sequence"/>
</dbReference>
<keyword evidence="4" id="KW-1185">Reference proteome</keyword>
<dbReference type="Pfam" id="PF13670">
    <property type="entry name" value="PepSY_2"/>
    <property type="match status" value="1"/>
</dbReference>
<evidence type="ECO:0000256" key="1">
    <source>
        <dbReference type="SAM" id="SignalP"/>
    </source>
</evidence>
<proteinExistence type="predicted"/>
<name>A0A6A8ABQ4_9HYPH</name>
<sequence>MVPAIRPRRPPMKKLVLAAAIAATTLTAFAPLSIAHADDRDDRRCGNVQLEKWMSEAQMRDRATGLGIEVRDIDIDDGCYEVSGRNKDGRSIEVKFNPETGEQVSIDSDD</sequence>
<dbReference type="EMBL" id="WIXI01000049">
    <property type="protein sequence ID" value="MQY48725.1"/>
    <property type="molecule type" value="Genomic_DNA"/>
</dbReference>
<comment type="caution">
    <text evidence="3">The sequence shown here is derived from an EMBL/GenBank/DDBJ whole genome shotgun (WGS) entry which is preliminary data.</text>
</comment>
<gene>
    <name evidence="3" type="ORF">GAO09_22075</name>
</gene>
<accession>A0A6A8ABQ4</accession>
<feature type="domain" description="PepSY" evidence="2">
    <location>
        <begin position="21"/>
        <end position="105"/>
    </location>
</feature>
<evidence type="ECO:0000313" key="3">
    <source>
        <dbReference type="EMBL" id="MQY48725.1"/>
    </source>
</evidence>
<evidence type="ECO:0000259" key="2">
    <source>
        <dbReference type="Pfam" id="PF13670"/>
    </source>
</evidence>
<reference evidence="3 4" key="1">
    <citation type="submission" date="2019-11" db="EMBL/GenBank/DDBJ databases">
        <title>Genome analysis of Rhizobacterium cereale a novel genus and species isolated from maize roots in North Spain.</title>
        <authorList>
            <person name="Menendez E."/>
            <person name="Flores-Felix J.D."/>
            <person name="Ramirez-Bahena M.-H."/>
            <person name="Igual J.M."/>
            <person name="Garcia-Fraile P."/>
            <person name="Peix A."/>
            <person name="Velazquez E."/>
        </authorList>
    </citation>
    <scope>NUCLEOTIDE SEQUENCE [LARGE SCALE GENOMIC DNA]</scope>
    <source>
        <strain evidence="3 4">RZME27</strain>
    </source>
</reference>
<keyword evidence="1" id="KW-0732">Signal</keyword>
<protein>
    <submittedName>
        <fullName evidence="3">PepSY domain-containing protein</fullName>
    </submittedName>
</protein>